<dbReference type="Pfam" id="PF01554">
    <property type="entry name" value="MatE"/>
    <property type="match status" value="2"/>
</dbReference>
<dbReference type="EMBL" id="LWDV01000008">
    <property type="protein sequence ID" value="OCL26943.1"/>
    <property type="molecule type" value="Genomic_DNA"/>
</dbReference>
<feature type="transmembrane region" description="Helical" evidence="13">
    <location>
        <begin position="273"/>
        <end position="296"/>
    </location>
</feature>
<evidence type="ECO:0000256" key="1">
    <source>
        <dbReference type="ARBA" id="ARBA00003408"/>
    </source>
</evidence>
<keyword evidence="7" id="KW-1003">Cell membrane</keyword>
<evidence type="ECO:0000256" key="12">
    <source>
        <dbReference type="ARBA" id="ARBA00031636"/>
    </source>
</evidence>
<evidence type="ECO:0000256" key="13">
    <source>
        <dbReference type="SAM" id="Phobius"/>
    </source>
</evidence>
<evidence type="ECO:0000256" key="3">
    <source>
        <dbReference type="ARBA" id="ARBA00010199"/>
    </source>
</evidence>
<comment type="subcellular location">
    <subcellularLocation>
        <location evidence="2">Cell membrane</location>
        <topology evidence="2">Multi-pass membrane protein</topology>
    </subcellularLocation>
</comment>
<dbReference type="PANTHER" id="PTHR43298">
    <property type="entry name" value="MULTIDRUG RESISTANCE PROTEIN NORM-RELATED"/>
    <property type="match status" value="1"/>
</dbReference>
<dbReference type="Proteomes" id="UP000093514">
    <property type="component" value="Unassembled WGS sequence"/>
</dbReference>
<evidence type="ECO:0000256" key="4">
    <source>
        <dbReference type="ARBA" id="ARBA00020268"/>
    </source>
</evidence>
<dbReference type="NCBIfam" id="TIGR00797">
    <property type="entry name" value="matE"/>
    <property type="match status" value="1"/>
</dbReference>
<evidence type="ECO:0000256" key="9">
    <source>
        <dbReference type="ARBA" id="ARBA00022989"/>
    </source>
</evidence>
<dbReference type="InterPro" id="IPR048279">
    <property type="entry name" value="MdtK-like"/>
</dbReference>
<accession>A0A1C0A9K3</accession>
<dbReference type="GO" id="GO:0006811">
    <property type="term" value="P:monoatomic ion transport"/>
    <property type="evidence" value="ECO:0007669"/>
    <property type="project" value="UniProtKB-KW"/>
</dbReference>
<feature type="transmembrane region" description="Helical" evidence="13">
    <location>
        <begin position="316"/>
        <end position="338"/>
    </location>
</feature>
<keyword evidence="11 13" id="KW-0472">Membrane</keyword>
<name>A0A1C0A9K3_9FIRM</name>
<gene>
    <name evidence="14" type="ORF">U472_05500</name>
</gene>
<dbReference type="PANTHER" id="PTHR43298:SF2">
    <property type="entry name" value="FMN_FAD EXPORTER YEEO-RELATED"/>
    <property type="match status" value="1"/>
</dbReference>
<feature type="transmembrane region" description="Helical" evidence="13">
    <location>
        <begin position="12"/>
        <end position="33"/>
    </location>
</feature>
<reference evidence="15" key="1">
    <citation type="submission" date="2016-07" db="EMBL/GenBank/DDBJ databases">
        <authorList>
            <person name="Florea S."/>
            <person name="Webb J.S."/>
            <person name="Jaromczyk J."/>
            <person name="Schardl C.L."/>
        </authorList>
    </citation>
    <scope>NUCLEOTIDE SEQUENCE [LARGE SCALE GENOMIC DNA]</scope>
    <source>
        <strain evidence="15">Z6</strain>
    </source>
</reference>
<dbReference type="AlphaFoldDB" id="A0A1C0A9K3"/>
<keyword evidence="9 13" id="KW-1133">Transmembrane helix</keyword>
<evidence type="ECO:0000256" key="5">
    <source>
        <dbReference type="ARBA" id="ARBA00022448"/>
    </source>
</evidence>
<evidence type="ECO:0000313" key="14">
    <source>
        <dbReference type="EMBL" id="OCL26943.1"/>
    </source>
</evidence>
<organism evidence="14 15">
    <name type="scientific">Orenia metallireducens</name>
    <dbReference type="NCBI Taxonomy" id="1413210"/>
    <lineage>
        <taxon>Bacteria</taxon>
        <taxon>Bacillati</taxon>
        <taxon>Bacillota</taxon>
        <taxon>Clostridia</taxon>
        <taxon>Halanaerobiales</taxon>
        <taxon>Halobacteroidaceae</taxon>
        <taxon>Orenia</taxon>
    </lineage>
</organism>
<keyword evidence="15" id="KW-1185">Reference proteome</keyword>
<comment type="similarity">
    <text evidence="3">Belongs to the multi antimicrobial extrusion (MATE) (TC 2.A.66.1) family.</text>
</comment>
<proteinExistence type="inferred from homology"/>
<feature type="transmembrane region" description="Helical" evidence="13">
    <location>
        <begin position="392"/>
        <end position="420"/>
    </location>
</feature>
<feature type="transmembrane region" description="Helical" evidence="13">
    <location>
        <begin position="53"/>
        <end position="74"/>
    </location>
</feature>
<comment type="caution">
    <text evidence="14">The sequence shown here is derived from an EMBL/GenBank/DDBJ whole genome shotgun (WGS) entry which is preliminary data.</text>
</comment>
<feature type="transmembrane region" description="Helical" evidence="13">
    <location>
        <begin position="195"/>
        <end position="217"/>
    </location>
</feature>
<evidence type="ECO:0000256" key="11">
    <source>
        <dbReference type="ARBA" id="ARBA00023136"/>
    </source>
</evidence>
<evidence type="ECO:0000256" key="7">
    <source>
        <dbReference type="ARBA" id="ARBA00022475"/>
    </source>
</evidence>
<dbReference type="InterPro" id="IPR050222">
    <property type="entry name" value="MATE_MdtK"/>
</dbReference>
<keyword evidence="6" id="KW-0050">Antiport</keyword>
<feature type="transmembrane region" description="Helical" evidence="13">
    <location>
        <begin position="94"/>
        <end position="111"/>
    </location>
</feature>
<evidence type="ECO:0000256" key="2">
    <source>
        <dbReference type="ARBA" id="ARBA00004651"/>
    </source>
</evidence>
<evidence type="ECO:0000313" key="15">
    <source>
        <dbReference type="Proteomes" id="UP000093514"/>
    </source>
</evidence>
<feature type="transmembrane region" description="Helical" evidence="13">
    <location>
        <begin position="131"/>
        <end position="150"/>
    </location>
</feature>
<keyword evidence="8 13" id="KW-0812">Transmembrane</keyword>
<reference evidence="14 15" key="2">
    <citation type="submission" date="2016-08" db="EMBL/GenBank/DDBJ databases">
        <title>Orenia metallireducens sp. nov. strain Z6, a Novel Metal-reducing Firmicute from the Deep Subsurface.</title>
        <authorList>
            <person name="Maxim B.I."/>
            <person name="Kenneth K."/>
            <person name="Flynn T.M."/>
            <person name="Oloughlin E.J."/>
            <person name="Locke R.A."/>
            <person name="Weber J.R."/>
            <person name="Egan S.M."/>
            <person name="Mackie R.I."/>
            <person name="Cann I.K."/>
        </authorList>
    </citation>
    <scope>NUCLEOTIDE SEQUENCE [LARGE SCALE GENOMIC DNA]</scope>
    <source>
        <strain evidence="14 15">Z6</strain>
    </source>
</reference>
<dbReference type="GO" id="GO:0042910">
    <property type="term" value="F:xenobiotic transmembrane transporter activity"/>
    <property type="evidence" value="ECO:0007669"/>
    <property type="project" value="InterPro"/>
</dbReference>
<dbReference type="InterPro" id="IPR002528">
    <property type="entry name" value="MATE_fam"/>
</dbReference>
<evidence type="ECO:0000256" key="6">
    <source>
        <dbReference type="ARBA" id="ARBA00022449"/>
    </source>
</evidence>
<protein>
    <recommendedName>
        <fullName evidence="4">Probable multidrug resistance protein NorM</fullName>
    </recommendedName>
    <alternativeName>
        <fullName evidence="12">Multidrug-efflux transporter</fullName>
    </alternativeName>
</protein>
<dbReference type="GO" id="GO:0005886">
    <property type="term" value="C:plasma membrane"/>
    <property type="evidence" value="ECO:0007669"/>
    <property type="project" value="UniProtKB-SubCell"/>
</dbReference>
<dbReference type="RefSeq" id="WP_068716340.1">
    <property type="nucleotide sequence ID" value="NZ_LWDV01000008.1"/>
</dbReference>
<evidence type="ECO:0000256" key="8">
    <source>
        <dbReference type="ARBA" id="ARBA00022692"/>
    </source>
</evidence>
<dbReference type="OrthoDB" id="9780160at2"/>
<keyword evidence="10" id="KW-0406">Ion transport</keyword>
<keyword evidence="5" id="KW-0813">Transport</keyword>
<evidence type="ECO:0000256" key="10">
    <source>
        <dbReference type="ARBA" id="ARBA00023065"/>
    </source>
</evidence>
<dbReference type="PIRSF" id="PIRSF006603">
    <property type="entry name" value="DinF"/>
    <property type="match status" value="1"/>
</dbReference>
<comment type="function">
    <text evidence="1">Multidrug efflux pump.</text>
</comment>
<feature type="transmembrane region" description="Helical" evidence="13">
    <location>
        <begin position="162"/>
        <end position="183"/>
    </location>
</feature>
<dbReference type="GO" id="GO:0015297">
    <property type="term" value="F:antiporter activity"/>
    <property type="evidence" value="ECO:0007669"/>
    <property type="project" value="UniProtKB-KW"/>
</dbReference>
<sequence>MKENKNISKLKVILTIALPIIIQNIVMHFQIMIDRAFLGNLESRYLAAIGNVLIPYNALNFFFFSAATGLTVLVAQNYGRKDYNKVQRLGESSFFYSTVFSIGLFLVWVLGGRWIFSLFGAEGQILQDSVTYVRILAVSLIFLGIEISAASIFQGVGITRPIMVFGVIKSLSNLFLDWVMIYGKFGLPALGLEGAALATMLSNIIAAVGIFIAVIFYSDLPFKFSKRALLKPNWNLYKETLNIGIPSGLESLLWNIGQLVIVRLLNQIDGMTIGIYSLVAGIQSLALFIYLGFAKAAMTKVGQYWGNEDFEEARDIGFYCQRLSVVVTLIFGLIFLIFPKFLAGIFTSDLSVIARAIPLLRLSGLHINLQVFNVVMGHAIRGTGDTKWMLYSQIFGTIFVVSLSPIMIFGFSLGLIGMYLTLILDEGIRGGINLMRFYYERNPFKVWLALVKENKEVA</sequence>